<organism evidence="1 2">
    <name type="scientific">Cedratvirus A11</name>
    <dbReference type="NCBI Taxonomy" id="1903266"/>
    <lineage>
        <taxon>Viruses</taxon>
        <taxon>Pithoviruses</taxon>
        <taxon>Orthocedratvirinae</taxon>
        <taxon>Alphacedratvirus</taxon>
        <taxon>Alphacedratvirus aljazairmassiliense</taxon>
    </lineage>
</organism>
<sequence>MQKKKISPDLCLYNVCLKESKIEGAGRGVFTRFPCKEKSLLCFYDGYTLEDLDRMTSDEQEYAIEYKDKTMVGYKVPKKRIGIAQLMNDSCVPRFNFSYQSMDLDERVRKILESLLRYTRDSLDKENIYTDEDLNFYAGRDLDADEECYFHYGPEYWSGRNMEYTQDTSLYAGLGLANALISRERKLLKDQNMEKVLVSVLNRPSIDFLPLKTRREVKEGRTSFEEAMYSFDERLQDEAERIIAQGKKDSLFINLGD</sequence>
<dbReference type="KEGG" id="vg:30523304"/>
<reference evidence="1 2" key="1">
    <citation type="submission" date="2016-11" db="EMBL/GenBank/DDBJ databases">
        <authorList>
            <consortium name="Urmite Genomes"/>
        </authorList>
    </citation>
    <scope>NUCLEOTIDE SEQUENCE [LARGE SCALE GENOMIC DNA]</scope>
    <source>
        <strain evidence="1 2">A11</strain>
    </source>
</reference>
<dbReference type="InterPro" id="IPR046341">
    <property type="entry name" value="SET_dom_sf"/>
</dbReference>
<evidence type="ECO:0000313" key="2">
    <source>
        <dbReference type="Proteomes" id="UP000201465"/>
    </source>
</evidence>
<accession>A0A1M7XUN2</accession>
<dbReference type="RefSeq" id="YP_009329277.1">
    <property type="nucleotide sequence ID" value="NC_032108.1"/>
</dbReference>
<keyword evidence="2" id="KW-1185">Reference proteome</keyword>
<dbReference type="Proteomes" id="UP000201465">
    <property type="component" value="Segment"/>
</dbReference>
<dbReference type="EMBL" id="LT671577">
    <property type="protein sequence ID" value="SHO33405.1"/>
    <property type="molecule type" value="Genomic_DNA"/>
</dbReference>
<protein>
    <submittedName>
        <fullName evidence="1">Protein containing SET domain</fullName>
    </submittedName>
</protein>
<name>A0A1M7XUN2_9VIRU</name>
<proteinExistence type="predicted"/>
<gene>
    <name evidence="1" type="ORF">BQ3484_337</name>
</gene>
<dbReference type="GeneID" id="30523304"/>
<dbReference type="SUPFAM" id="SSF82199">
    <property type="entry name" value="SET domain"/>
    <property type="match status" value="1"/>
</dbReference>
<dbReference type="Gene3D" id="2.170.270.10">
    <property type="entry name" value="SET domain"/>
    <property type="match status" value="1"/>
</dbReference>
<evidence type="ECO:0000313" key="1">
    <source>
        <dbReference type="EMBL" id="SHO33405.1"/>
    </source>
</evidence>